<dbReference type="InterPro" id="IPR029052">
    <property type="entry name" value="Metallo-depent_PP-like"/>
</dbReference>
<dbReference type="PANTHER" id="PTHR31302:SF0">
    <property type="entry name" value="TRANSMEMBRANE PROTEIN WITH METALLOPHOSPHOESTERASE DOMAIN"/>
    <property type="match status" value="1"/>
</dbReference>
<dbReference type="CDD" id="cd00063">
    <property type="entry name" value="FN3"/>
    <property type="match status" value="1"/>
</dbReference>
<dbReference type="PROSITE" id="PS50853">
    <property type="entry name" value="FN3"/>
    <property type="match status" value="1"/>
</dbReference>
<dbReference type="Gene3D" id="2.60.120.200">
    <property type="match status" value="2"/>
</dbReference>
<evidence type="ECO:0000313" key="2">
    <source>
        <dbReference type="EMBL" id="MBC8603682.1"/>
    </source>
</evidence>
<dbReference type="EMBL" id="JACRTI010000073">
    <property type="protein sequence ID" value="MBC8603682.1"/>
    <property type="molecule type" value="Genomic_DNA"/>
</dbReference>
<organism evidence="3 4">
    <name type="scientific">Parabacteroides acidifaciens</name>
    <dbReference type="NCBI Taxonomy" id="2290935"/>
    <lineage>
        <taxon>Bacteria</taxon>
        <taxon>Pseudomonadati</taxon>
        <taxon>Bacteroidota</taxon>
        <taxon>Bacteroidia</taxon>
        <taxon>Bacteroidales</taxon>
        <taxon>Tannerellaceae</taxon>
        <taxon>Parabacteroides</taxon>
    </lineage>
</organism>
<dbReference type="SUPFAM" id="SSF49899">
    <property type="entry name" value="Concanavalin A-like lectins/glucanases"/>
    <property type="match status" value="2"/>
</dbReference>
<dbReference type="Proteomes" id="UP000629596">
    <property type="component" value="Unassembled WGS sequence"/>
</dbReference>
<evidence type="ECO:0000259" key="1">
    <source>
        <dbReference type="PROSITE" id="PS50853"/>
    </source>
</evidence>
<dbReference type="GO" id="GO:0005975">
    <property type="term" value="P:carbohydrate metabolic process"/>
    <property type="evidence" value="ECO:0007669"/>
    <property type="project" value="UniProtKB-ARBA"/>
</dbReference>
<gene>
    <name evidence="3" type="ORF">DWU89_18865</name>
    <name evidence="2" type="ORF">H8784_18400</name>
</gene>
<dbReference type="SMART" id="SM00060">
    <property type="entry name" value="FN3"/>
    <property type="match status" value="2"/>
</dbReference>
<dbReference type="InterPro" id="IPR013783">
    <property type="entry name" value="Ig-like_fold"/>
</dbReference>
<reference evidence="2 5" key="2">
    <citation type="submission" date="2020-08" db="EMBL/GenBank/DDBJ databases">
        <title>Genome public.</title>
        <authorList>
            <person name="Liu C."/>
            <person name="Sun Q."/>
        </authorList>
    </citation>
    <scope>NUCLEOTIDE SEQUENCE [LARGE SCALE GENOMIC DNA]</scope>
    <source>
        <strain evidence="2 5">426_9</strain>
    </source>
</reference>
<dbReference type="PANTHER" id="PTHR31302">
    <property type="entry name" value="TRANSMEMBRANE PROTEIN WITH METALLOPHOSPHOESTERASE DOMAIN-RELATED"/>
    <property type="match status" value="1"/>
</dbReference>
<accession>A0A3D8H9B1</accession>
<evidence type="ECO:0000313" key="3">
    <source>
        <dbReference type="EMBL" id="RDU47573.1"/>
    </source>
</evidence>
<evidence type="ECO:0000313" key="5">
    <source>
        <dbReference type="Proteomes" id="UP000629596"/>
    </source>
</evidence>
<dbReference type="SUPFAM" id="SSF49265">
    <property type="entry name" value="Fibronectin type III"/>
    <property type="match status" value="1"/>
</dbReference>
<dbReference type="InterPro" id="IPR003961">
    <property type="entry name" value="FN3_dom"/>
</dbReference>
<dbReference type="InterPro" id="IPR013320">
    <property type="entry name" value="ConA-like_dom_sf"/>
</dbReference>
<dbReference type="EMBL" id="QREV01000073">
    <property type="protein sequence ID" value="RDU47573.1"/>
    <property type="molecule type" value="Genomic_DNA"/>
</dbReference>
<proteinExistence type="predicted"/>
<dbReference type="GO" id="GO:0004553">
    <property type="term" value="F:hydrolase activity, hydrolyzing O-glycosyl compounds"/>
    <property type="evidence" value="ECO:0007669"/>
    <property type="project" value="UniProtKB-ARBA"/>
</dbReference>
<reference evidence="3 4" key="1">
    <citation type="submission" date="2018-07" db="EMBL/GenBank/DDBJ databases">
        <title>Parabacteroides acidifaciens nov. sp., isolated from human feces.</title>
        <authorList>
            <person name="Wang Y.J."/>
        </authorList>
    </citation>
    <scope>NUCLEOTIDE SEQUENCE [LARGE SCALE GENOMIC DNA]</scope>
    <source>
        <strain evidence="3 4">426-9</strain>
    </source>
</reference>
<dbReference type="RefSeq" id="WP_147292148.1">
    <property type="nucleotide sequence ID" value="NZ_JACRTI010000073.1"/>
</dbReference>
<dbReference type="SUPFAM" id="SSF56300">
    <property type="entry name" value="Metallo-dependent phosphatases"/>
    <property type="match status" value="2"/>
</dbReference>
<keyword evidence="5" id="KW-1185">Reference proteome</keyword>
<protein>
    <submittedName>
        <fullName evidence="2">Metallophosphoesterase</fullName>
    </submittedName>
</protein>
<feature type="domain" description="Fibronectin type-III" evidence="1">
    <location>
        <begin position="286"/>
        <end position="394"/>
    </location>
</feature>
<evidence type="ECO:0000313" key="4">
    <source>
        <dbReference type="Proteomes" id="UP000256321"/>
    </source>
</evidence>
<dbReference type="Gene3D" id="2.60.40.10">
    <property type="entry name" value="Immunoglobulins"/>
    <property type="match status" value="2"/>
</dbReference>
<dbReference type="Gene3D" id="3.60.21.10">
    <property type="match status" value="2"/>
</dbReference>
<dbReference type="InterPro" id="IPR051158">
    <property type="entry name" value="Metallophosphoesterase_sf"/>
</dbReference>
<sequence length="1350" mass="151950">MRKIFLILTVVLLNVITFRAQNNIRFGVISDMHTGITPILGAGNNLCLQNAFDYFSIPKLHLDRVVAVGDFTDYGTWNEFEVFRRIKEQHLRVPLLASMGNHDANNWDFFEKATGCKGNDVNVINGFYFITVSPGAGTLDTITKRATDYNVDAYEYIRDWLHEQVVKAKTASGKKPVFVFAHHPLSKNLGLKGLFDNDPQVIYFSGHIHLPNNSPLGIRQDDGFTEVNTAVTGLVAQGLLVDADKKGNVKITTHDFNRGIKIQEWQFNIHKTLPYTDSIRMPQSQAPEFVSDAGIKVKNITTNTAVLTFKNAIIPTPNPVNNIVFKYRSELIEKATGKQVKHFEFQPNLFSDTIKLNLRGLQKNTEYEVRVYALDAWLKESTQYISTTFKTIEKNVILPKPFDYKLCFDGDLSNGKNHAVRMYRQDVNPGLYDTIPHFETGIHGQAIDLSSLNFVELDSEIDPIDYEQSFSIAFWMNVKTVRNDGEAAILSNRNVNREHYNGFSFRTFNNNGINFICLEYSPVNGKYTRLPLTPTPIGQWIHLAATFDYTQNRIKVYVNGVVVKNVEAELSGGIGGISDECPFKTTFLGSSPWNYSIERGGYNGCGKGNNDIRFLVDDFVMSSRVFSQEDVLALSVGLGTTIYPSSVRLNKGDHLSFVAEAPVTEENRQVTWSVSGSTSSQTGITADGMLSIGPDEKASSLAITATSSNGIKGTSVVTVTTPRSDGKINFGVITDVHVGGNININTGNNQRLAKAFEFFNDPALQTERVVLTGDLGGIGIWPELFIFRMIRQRTLQVPSLIMMGNHEENKWENFERATGNKPNEVNIINGYYFITVSPGDGQLNEMTMRATDKNQNKYAYIREWLEARIIEAETASPDKPIFVFQHHAVTGPEHDLYNMLCNHHRVVIFSGDTHDVNNHPLSIRQDGGFTWVHAGAICSEAEFNNTSEGLYVEADDRGNVTIKTRDFTNNRWIENQVWKFNVNKPTLYTEARRRPLAHAPFFAPDAEVRLTEVRPKSIVVEFDCPLIPDNQVNDIVYRYRYKLTKKKNGKVVKDLSEWADFCLYPPSKTKTIEFIGLEKATAYTLNIYGIDAWGKESKPLTASFSTATIDTIPRKPINYVLHFDGSLKNEGTSPKEVKMFFLDSKPEIYDTIPHFEAGRHGQAISLNNLNFVTLDNNNDLIDYDQSFSVAFWMKITKVLNEGRPGILSNRNADGAAFNGYTFRTGDNNGINYLYFEITPVNDEYKRLWLAPTKLNKWMHIAATFDYEQNKVTLYADGKQIHKVDVNLSGGIGGITGKDRNKATFLGSSPWLYTEEHGGYNGGHKIVNFLADDFIMINRVWTPEDVEALCQ</sequence>
<dbReference type="InterPro" id="IPR036116">
    <property type="entry name" value="FN3_sf"/>
</dbReference>
<comment type="caution">
    <text evidence="3">The sequence shown here is derived from an EMBL/GenBank/DDBJ whole genome shotgun (WGS) entry which is preliminary data.</text>
</comment>
<name>A0A3D8H9B1_9BACT</name>
<dbReference type="Proteomes" id="UP000256321">
    <property type="component" value="Unassembled WGS sequence"/>
</dbReference>
<dbReference type="Pfam" id="PF13385">
    <property type="entry name" value="Laminin_G_3"/>
    <property type="match status" value="2"/>
</dbReference>